<evidence type="ECO:0000259" key="3">
    <source>
        <dbReference type="PROSITE" id="PS50893"/>
    </source>
</evidence>
<dbReference type="PROSITE" id="PS50893">
    <property type="entry name" value="ABC_TRANSPORTER_2"/>
    <property type="match status" value="1"/>
</dbReference>
<gene>
    <name evidence="4" type="ORF">SSCH_270005</name>
</gene>
<dbReference type="OrthoDB" id="9771863at2"/>
<accession>A0A0B7ME18</accession>
<dbReference type="Gene3D" id="3.40.50.300">
    <property type="entry name" value="P-loop containing nucleotide triphosphate hydrolases"/>
    <property type="match status" value="1"/>
</dbReference>
<dbReference type="EMBL" id="CDRZ01000190">
    <property type="protein sequence ID" value="CEO88814.1"/>
    <property type="molecule type" value="Genomic_DNA"/>
</dbReference>
<evidence type="ECO:0000256" key="2">
    <source>
        <dbReference type="ARBA" id="ARBA00022840"/>
    </source>
</evidence>
<sequence length="251" mass="27483">MEEGKKQPFLQVKNVKKRYGRVEALRGADLEVYPGEILAIVGDNGAGKTTLIKTLSGAISPDSGEIMIEGKIYQELNPRQALDLGISTVYQDLSLVNCRDIATNIFLGREPMRHNIFVNKRKMVAEAQEFLRQLGMKIPEIHAEVGQLSGGQRQGVAVARAIRFGGKLLIFDEPTAAMGVQETAAVLNLIRKLGQRGYAVILISHNMYEVFELAQRISVMRQGKVVATVSTRDVTPRDVVALITGAGQIPS</sequence>
<dbReference type="PANTHER" id="PTHR43790">
    <property type="entry name" value="CARBOHYDRATE TRANSPORT ATP-BINDING PROTEIN MG119-RELATED"/>
    <property type="match status" value="1"/>
</dbReference>
<dbReference type="RefSeq" id="WP_044664885.1">
    <property type="nucleotide sequence ID" value="NZ_CDRZ01000190.1"/>
</dbReference>
<feature type="domain" description="ABC transporter" evidence="3">
    <location>
        <begin position="10"/>
        <end position="247"/>
    </location>
</feature>
<keyword evidence="5" id="KW-1185">Reference proteome</keyword>
<keyword evidence="2 4" id="KW-0067">ATP-binding</keyword>
<keyword evidence="1" id="KW-0547">Nucleotide-binding</keyword>
<dbReference type="SUPFAM" id="SSF52540">
    <property type="entry name" value="P-loop containing nucleoside triphosphate hydrolases"/>
    <property type="match status" value="1"/>
</dbReference>
<dbReference type="PANTHER" id="PTHR43790:SF8">
    <property type="entry name" value="SUGAR ABC TRANSPORTER ATP-BINDING PROTEIN"/>
    <property type="match status" value="1"/>
</dbReference>
<name>A0A0B7ME18_9FIRM</name>
<dbReference type="GO" id="GO:0016887">
    <property type="term" value="F:ATP hydrolysis activity"/>
    <property type="evidence" value="ECO:0007669"/>
    <property type="project" value="InterPro"/>
</dbReference>
<dbReference type="Pfam" id="PF00005">
    <property type="entry name" value="ABC_tran"/>
    <property type="match status" value="1"/>
</dbReference>
<dbReference type="InterPro" id="IPR003593">
    <property type="entry name" value="AAA+_ATPase"/>
</dbReference>
<dbReference type="InterPro" id="IPR027417">
    <property type="entry name" value="P-loop_NTPase"/>
</dbReference>
<dbReference type="Proteomes" id="UP000046155">
    <property type="component" value="Unassembled WGS sequence"/>
</dbReference>
<proteinExistence type="predicted"/>
<dbReference type="InterPro" id="IPR003439">
    <property type="entry name" value="ABC_transporter-like_ATP-bd"/>
</dbReference>
<evidence type="ECO:0000313" key="5">
    <source>
        <dbReference type="Proteomes" id="UP000046155"/>
    </source>
</evidence>
<organism evidence="4 5">
    <name type="scientific">Syntrophaceticus schinkii</name>
    <dbReference type="NCBI Taxonomy" id="499207"/>
    <lineage>
        <taxon>Bacteria</taxon>
        <taxon>Bacillati</taxon>
        <taxon>Bacillota</taxon>
        <taxon>Clostridia</taxon>
        <taxon>Thermoanaerobacterales</taxon>
        <taxon>Thermoanaerobacterales Family III. Incertae Sedis</taxon>
        <taxon>Syntrophaceticus</taxon>
    </lineage>
</organism>
<dbReference type="InterPro" id="IPR050107">
    <property type="entry name" value="ABC_carbohydrate_import_ATPase"/>
</dbReference>
<dbReference type="AlphaFoldDB" id="A0A0B7ME18"/>
<protein>
    <submittedName>
        <fullName evidence="4">ABC transporter, ATP-binding protein</fullName>
    </submittedName>
</protein>
<evidence type="ECO:0000256" key="1">
    <source>
        <dbReference type="ARBA" id="ARBA00022741"/>
    </source>
</evidence>
<dbReference type="GO" id="GO:0005524">
    <property type="term" value="F:ATP binding"/>
    <property type="evidence" value="ECO:0007669"/>
    <property type="project" value="UniProtKB-KW"/>
</dbReference>
<evidence type="ECO:0000313" key="4">
    <source>
        <dbReference type="EMBL" id="CEO88814.1"/>
    </source>
</evidence>
<dbReference type="CDD" id="cd03216">
    <property type="entry name" value="ABC_Carb_Monos_I"/>
    <property type="match status" value="1"/>
</dbReference>
<dbReference type="SMART" id="SM00382">
    <property type="entry name" value="AAA"/>
    <property type="match status" value="1"/>
</dbReference>
<reference evidence="5" key="1">
    <citation type="submission" date="2015-01" db="EMBL/GenBank/DDBJ databases">
        <authorList>
            <person name="Manzoor Shahid"/>
            <person name="Zubair Saima"/>
        </authorList>
    </citation>
    <scope>NUCLEOTIDE SEQUENCE [LARGE SCALE GENOMIC DNA]</scope>
    <source>
        <strain evidence="5">Sp3</strain>
    </source>
</reference>